<dbReference type="GO" id="GO:0006120">
    <property type="term" value="P:mitochondrial electron transport, NADH to ubiquinone"/>
    <property type="evidence" value="ECO:0007669"/>
    <property type="project" value="InterPro"/>
</dbReference>
<evidence type="ECO:0000256" key="9">
    <source>
        <dbReference type="ARBA" id="ARBA00023157"/>
    </source>
</evidence>
<dbReference type="OrthoDB" id="276296at2759"/>
<protein>
    <recommendedName>
        <fullName evidence="12">NADH-ubiquinone oxidoreductase</fullName>
    </recommendedName>
</protein>
<evidence type="ECO:0000256" key="8">
    <source>
        <dbReference type="ARBA" id="ARBA00023128"/>
    </source>
</evidence>
<evidence type="ECO:0000256" key="6">
    <source>
        <dbReference type="ARBA" id="ARBA00022737"/>
    </source>
</evidence>
<evidence type="ECO:0000256" key="2">
    <source>
        <dbReference type="ARBA" id="ARBA00004173"/>
    </source>
</evidence>
<evidence type="ECO:0000256" key="5">
    <source>
        <dbReference type="ARBA" id="ARBA00022660"/>
    </source>
</evidence>
<keyword evidence="7" id="KW-0249">Electron transport</keyword>
<evidence type="ECO:0000256" key="7">
    <source>
        <dbReference type="ARBA" id="ARBA00022982"/>
    </source>
</evidence>
<evidence type="ECO:0008006" key="12">
    <source>
        <dbReference type="Google" id="ProtNLM"/>
    </source>
</evidence>
<proteinExistence type="inferred from homology"/>
<keyword evidence="6" id="KW-0677">Repeat</keyword>
<keyword evidence="8" id="KW-0496">Mitochondrion</keyword>
<evidence type="ECO:0000256" key="3">
    <source>
        <dbReference type="ARBA" id="ARBA00010705"/>
    </source>
</evidence>
<name>A0A8H7A9Q2_9EURO</name>
<evidence type="ECO:0000256" key="4">
    <source>
        <dbReference type="ARBA" id="ARBA00022448"/>
    </source>
</evidence>
<keyword evidence="9" id="KW-1015">Disulfide bond</keyword>
<dbReference type="EMBL" id="JAACFV010000127">
    <property type="protein sequence ID" value="KAF7504773.1"/>
    <property type="molecule type" value="Genomic_DNA"/>
</dbReference>
<gene>
    <name evidence="10" type="ORF">GJ744_001706</name>
</gene>
<keyword evidence="5" id="KW-0679">Respiratory chain</keyword>
<dbReference type="PANTHER" id="PTHR13344">
    <property type="entry name" value="NADH-UBIQUINONE OXIDOREDUCTASE"/>
    <property type="match status" value="1"/>
</dbReference>
<dbReference type="GO" id="GO:0005739">
    <property type="term" value="C:mitochondrion"/>
    <property type="evidence" value="ECO:0007669"/>
    <property type="project" value="UniProtKB-SubCell"/>
</dbReference>
<accession>A0A8H7A9Q2</accession>
<comment type="function">
    <text evidence="1">Accessory subunit of the mitochondrial membrane respiratory chain NADH dehydrogenase (Complex I), that is believed not to be involved in catalysis. Complex I functions in the transfer of electrons from NADH to the respiratory chain. The immediate electron acceptor for the enzyme is believed to be ubiquinone.</text>
</comment>
<dbReference type="AlphaFoldDB" id="A0A8H7A9Q2"/>
<evidence type="ECO:0000313" key="10">
    <source>
        <dbReference type="EMBL" id="KAF7504773.1"/>
    </source>
</evidence>
<comment type="subcellular location">
    <subcellularLocation>
        <location evidence="2">Mitochondrion</location>
    </subcellularLocation>
</comment>
<dbReference type="Proteomes" id="UP000606974">
    <property type="component" value="Unassembled WGS sequence"/>
</dbReference>
<keyword evidence="11" id="KW-1185">Reference proteome</keyword>
<keyword evidence="4" id="KW-0813">Transport</keyword>
<dbReference type="PANTHER" id="PTHR13344:SF0">
    <property type="entry name" value="NADH DEHYDROGENASE [UBIQUINONE] 1 ALPHA SUBCOMPLEX SUBUNIT 8"/>
    <property type="match status" value="1"/>
</dbReference>
<comment type="similarity">
    <text evidence="3">Belongs to the complex I NDUFA8 subunit family.</text>
</comment>
<evidence type="ECO:0000256" key="1">
    <source>
        <dbReference type="ARBA" id="ARBA00003195"/>
    </source>
</evidence>
<evidence type="ECO:0000313" key="11">
    <source>
        <dbReference type="Proteomes" id="UP000606974"/>
    </source>
</evidence>
<dbReference type="InterPro" id="IPR016680">
    <property type="entry name" value="NDUFA8"/>
</dbReference>
<organism evidence="10 11">
    <name type="scientific">Endocarpon pusillum</name>
    <dbReference type="NCBI Taxonomy" id="364733"/>
    <lineage>
        <taxon>Eukaryota</taxon>
        <taxon>Fungi</taxon>
        <taxon>Dikarya</taxon>
        <taxon>Ascomycota</taxon>
        <taxon>Pezizomycotina</taxon>
        <taxon>Eurotiomycetes</taxon>
        <taxon>Chaetothyriomycetidae</taxon>
        <taxon>Verrucariales</taxon>
        <taxon>Verrucariaceae</taxon>
        <taxon>Endocarpon</taxon>
    </lineage>
</organism>
<comment type="caution">
    <text evidence="10">The sequence shown here is derived from an EMBL/GenBank/DDBJ whole genome shotgun (WGS) entry which is preliminary data.</text>
</comment>
<reference evidence="10" key="1">
    <citation type="submission" date="2020-02" db="EMBL/GenBank/DDBJ databases">
        <authorList>
            <person name="Palmer J.M."/>
        </authorList>
    </citation>
    <scope>NUCLEOTIDE SEQUENCE</scope>
    <source>
        <strain evidence="10">EPUS1.4</strain>
        <tissue evidence="10">Thallus</tissue>
    </source>
</reference>
<sequence length="158" mass="18269">MARREPQFNQTVLIDPTPMPEHIPKVEEIGASSAPLMKAYGRGELECMKEGRKVTRCAASVLKDINQHCLDEFRQNWNCLDNHNHQMWQCRRSERVLNRCVFEKIGLQKVIPDTPKGDVPVHLRDKQLFANRRSVLYPGESDVGVLKERFKSEQRQGS</sequence>